<dbReference type="InterPro" id="IPR013103">
    <property type="entry name" value="RVT_2"/>
</dbReference>
<feature type="domain" description="Reverse transcriptase Ty1/copia-type" evidence="1">
    <location>
        <begin position="1"/>
        <end position="145"/>
    </location>
</feature>
<dbReference type="CDD" id="cd09272">
    <property type="entry name" value="RNase_HI_RT_Ty1"/>
    <property type="match status" value="1"/>
</dbReference>
<name>A0ABM1QGY2_CAMSA</name>
<reference evidence="2" key="1">
    <citation type="journal article" date="2014" name="Nat. Commun.">
        <title>The emerging biofuel crop Camelina sativa retains a highly undifferentiated hexaploid genome structure.</title>
        <authorList>
            <person name="Kagale S."/>
            <person name="Koh C."/>
            <person name="Nixon J."/>
            <person name="Bollina V."/>
            <person name="Clarke W.E."/>
            <person name="Tuteja R."/>
            <person name="Spillane C."/>
            <person name="Robinson S.J."/>
            <person name="Links M.G."/>
            <person name="Clarke C."/>
            <person name="Higgins E.E."/>
            <person name="Huebert T."/>
            <person name="Sharpe A.G."/>
            <person name="Parkin I.A."/>
        </authorList>
    </citation>
    <scope>NUCLEOTIDE SEQUENCE [LARGE SCALE GENOMIC DNA]</scope>
    <source>
        <strain evidence="2">cv. DH55</strain>
    </source>
</reference>
<proteinExistence type="predicted"/>
<dbReference type="Proteomes" id="UP000694864">
    <property type="component" value="Chromosome 2"/>
</dbReference>
<evidence type="ECO:0000313" key="3">
    <source>
        <dbReference type="RefSeq" id="XP_019086020.1"/>
    </source>
</evidence>
<dbReference type="InterPro" id="IPR043502">
    <property type="entry name" value="DNA/RNA_pol_sf"/>
</dbReference>
<gene>
    <name evidence="3" type="primary">LOC109126765</name>
</gene>
<dbReference type="Pfam" id="PF07727">
    <property type="entry name" value="RVT_2"/>
    <property type="match status" value="1"/>
</dbReference>
<organism evidence="2 3">
    <name type="scientific">Camelina sativa</name>
    <name type="common">False flax</name>
    <name type="synonym">Myagrum sativum</name>
    <dbReference type="NCBI Taxonomy" id="90675"/>
    <lineage>
        <taxon>Eukaryota</taxon>
        <taxon>Viridiplantae</taxon>
        <taxon>Streptophyta</taxon>
        <taxon>Embryophyta</taxon>
        <taxon>Tracheophyta</taxon>
        <taxon>Spermatophyta</taxon>
        <taxon>Magnoliopsida</taxon>
        <taxon>eudicotyledons</taxon>
        <taxon>Gunneridae</taxon>
        <taxon>Pentapetalae</taxon>
        <taxon>rosids</taxon>
        <taxon>malvids</taxon>
        <taxon>Brassicales</taxon>
        <taxon>Brassicaceae</taxon>
        <taxon>Camelineae</taxon>
        <taxon>Camelina</taxon>
    </lineage>
</organism>
<dbReference type="PANTHER" id="PTHR11439">
    <property type="entry name" value="GAG-POL-RELATED RETROTRANSPOSON"/>
    <property type="match status" value="1"/>
</dbReference>
<evidence type="ECO:0000259" key="1">
    <source>
        <dbReference type="Pfam" id="PF07727"/>
    </source>
</evidence>
<sequence length="340" mass="38317">MAQPQGFVDKNRPDYVCRLKKPIYGLKQAPRAWYLSLKHHLLQTGFTNSLADTSLFIRRTTTTFTYVLVYVDDILVTGNDPKLVDQVLHSFATRFSIKDPTDLSYFLGIEATRSTACLHLMQRKYIVDLLAAHNMSDANPVATPLPVSPKLTLHGGTPLEDAKQYRSVVGSLQYLSFTRPDIAYVVNRLSQFMHRPTVEHWQAAKRVLRYLAGTLTHGIFFHSNSTISLQAYSDADWAGDIDDFVSTNAFIVYLGRNPISWSSKKQRGVARSSTEAEYRAVANTASEIRWLCSLLTELGVTLPSVPVILCDNIGATYLCANPVFHSRMKHLALDYHFIRQ</sequence>
<dbReference type="RefSeq" id="XP_019086020.1">
    <property type="nucleotide sequence ID" value="XM_019230475.1"/>
</dbReference>
<dbReference type="SUPFAM" id="SSF56672">
    <property type="entry name" value="DNA/RNA polymerases"/>
    <property type="match status" value="1"/>
</dbReference>
<accession>A0ABM1QGY2</accession>
<evidence type="ECO:0000313" key="2">
    <source>
        <dbReference type="Proteomes" id="UP000694864"/>
    </source>
</evidence>
<keyword evidence="2" id="KW-1185">Reference proteome</keyword>
<reference evidence="3" key="2">
    <citation type="submission" date="2025-08" db="UniProtKB">
        <authorList>
            <consortium name="RefSeq"/>
        </authorList>
    </citation>
    <scope>IDENTIFICATION</scope>
    <source>
        <tissue evidence="3">Leaf</tissue>
    </source>
</reference>
<protein>
    <submittedName>
        <fullName evidence="3">Uncharacterized protein LOC109126765</fullName>
    </submittedName>
</protein>
<dbReference type="GeneID" id="109126765"/>
<dbReference type="PANTHER" id="PTHR11439:SF489">
    <property type="entry name" value="RNA-DIRECTED DNA POLYMERASE"/>
    <property type="match status" value="1"/>
</dbReference>